<protein>
    <recommendedName>
        <fullName evidence="6">Allantoinase</fullName>
        <ecNumber evidence="6">3.5.2.5</ecNumber>
    </recommendedName>
    <alternativeName>
        <fullName evidence="6">Allantoin-utilizing enzyme</fullName>
    </alternativeName>
</protein>
<feature type="binding site" evidence="6">
    <location>
        <position position="313"/>
    </location>
    <ligand>
        <name>Zn(2+)</name>
        <dbReference type="ChEBI" id="CHEBI:29105"/>
        <label>1</label>
    </ligand>
</feature>
<evidence type="ECO:0000313" key="9">
    <source>
        <dbReference type="EMBL" id="MED4402887.1"/>
    </source>
</evidence>
<dbReference type="PANTHER" id="PTHR43668">
    <property type="entry name" value="ALLANTOINASE"/>
    <property type="match status" value="1"/>
</dbReference>
<dbReference type="InterPro" id="IPR011612">
    <property type="entry name" value="Urease_alpha_N_dom"/>
</dbReference>
<evidence type="ECO:0000256" key="2">
    <source>
        <dbReference type="ARBA" id="ARBA00022631"/>
    </source>
</evidence>
<dbReference type="PANTHER" id="PTHR43668:SF4">
    <property type="entry name" value="ALLANTOINASE"/>
    <property type="match status" value="1"/>
</dbReference>
<dbReference type="NCBIfam" id="TIGR03178">
    <property type="entry name" value="allantoinase"/>
    <property type="match status" value="1"/>
</dbReference>
<comment type="catalytic activity">
    <reaction evidence="6">
        <text>(S)-allantoin + H2O = allantoate + H(+)</text>
        <dbReference type="Rhea" id="RHEA:17029"/>
        <dbReference type="ChEBI" id="CHEBI:15377"/>
        <dbReference type="ChEBI" id="CHEBI:15378"/>
        <dbReference type="ChEBI" id="CHEBI:15678"/>
        <dbReference type="ChEBI" id="CHEBI:17536"/>
        <dbReference type="EC" id="3.5.2.5"/>
    </reaction>
</comment>
<dbReference type="GO" id="GO:0004038">
    <property type="term" value="F:allantoinase activity"/>
    <property type="evidence" value="ECO:0007669"/>
    <property type="project" value="UniProtKB-EC"/>
</dbReference>
<feature type="domain" description="Urease alpha-subunit N-terminal" evidence="7">
    <location>
        <begin position="3"/>
        <end position="47"/>
    </location>
</feature>
<comment type="caution">
    <text evidence="9">The sequence shown here is derived from an EMBL/GenBank/DDBJ whole genome shotgun (WGS) entry which is preliminary data.</text>
</comment>
<comment type="cofactor">
    <cofactor evidence="6">
        <name>Zn(2+)</name>
        <dbReference type="ChEBI" id="CHEBI:29105"/>
    </cofactor>
    <text evidence="6">Binds 2 Zn(2+) ions per subunit.</text>
</comment>
<keyword evidence="2 6" id="KW-0659">Purine metabolism</keyword>
<dbReference type="InterPro" id="IPR050138">
    <property type="entry name" value="DHOase/Allantoinase_Hydrolase"/>
</dbReference>
<dbReference type="Gene3D" id="3.20.20.140">
    <property type="entry name" value="Metal-dependent hydrolases"/>
    <property type="match status" value="1"/>
</dbReference>
<dbReference type="Pfam" id="PF00449">
    <property type="entry name" value="Urease_alpha"/>
    <property type="match status" value="1"/>
</dbReference>
<feature type="domain" description="Amidohydrolase-related" evidence="8">
    <location>
        <begin position="53"/>
        <end position="432"/>
    </location>
</feature>
<dbReference type="EMBL" id="JARTFS010000013">
    <property type="protein sequence ID" value="MED4402887.1"/>
    <property type="molecule type" value="Genomic_DNA"/>
</dbReference>
<comment type="PTM">
    <text evidence="6">Carboxylation allows a single lysine to coordinate two zinc ions.</text>
</comment>
<keyword evidence="3 6" id="KW-0479">Metal-binding</keyword>
<dbReference type="NCBIfam" id="NF004839">
    <property type="entry name" value="PRK06189.1"/>
    <property type="match status" value="1"/>
</dbReference>
<evidence type="ECO:0000256" key="1">
    <source>
        <dbReference type="ARBA" id="ARBA00011881"/>
    </source>
</evidence>
<dbReference type="SUPFAM" id="SSF51556">
    <property type="entry name" value="Metallo-dependent hydrolases"/>
    <property type="match status" value="1"/>
</dbReference>
<accession>A0ABU6P2I8</accession>
<dbReference type="InterPro" id="IPR047604">
    <property type="entry name" value="Allantoinase_bact"/>
</dbReference>
<evidence type="ECO:0000259" key="7">
    <source>
        <dbReference type="Pfam" id="PF00449"/>
    </source>
</evidence>
<evidence type="ECO:0000259" key="8">
    <source>
        <dbReference type="Pfam" id="PF01979"/>
    </source>
</evidence>
<evidence type="ECO:0000256" key="6">
    <source>
        <dbReference type="HAMAP-Rule" id="MF_01645"/>
    </source>
</evidence>
<dbReference type="InterPro" id="IPR011059">
    <property type="entry name" value="Metal-dep_hydrolase_composite"/>
</dbReference>
<comment type="subunit">
    <text evidence="1 6">Homotetramer.</text>
</comment>
<dbReference type="NCBIfam" id="TIGR00857">
    <property type="entry name" value="pyrC_multi"/>
    <property type="match status" value="1"/>
</dbReference>
<gene>
    <name evidence="6" type="primary">allB</name>
    <name evidence="9" type="ORF">P9271_16405</name>
</gene>
<feature type="binding site" evidence="6">
    <location>
        <position position="63"/>
    </location>
    <ligand>
        <name>Zn(2+)</name>
        <dbReference type="ChEBI" id="CHEBI:29105"/>
        <label>1</label>
    </ligand>
</feature>
<dbReference type="Gene3D" id="2.30.40.10">
    <property type="entry name" value="Urease, subunit C, domain 1"/>
    <property type="match status" value="1"/>
</dbReference>
<dbReference type="SUPFAM" id="SSF51338">
    <property type="entry name" value="Composite domain of metallo-dependent hydrolases"/>
    <property type="match status" value="1"/>
</dbReference>
<dbReference type="InterPro" id="IPR032466">
    <property type="entry name" value="Metal_Hydrolase"/>
</dbReference>
<feature type="binding site" evidence="6">
    <location>
        <position position="61"/>
    </location>
    <ligand>
        <name>Zn(2+)</name>
        <dbReference type="ChEBI" id="CHEBI:29105"/>
        <label>1</label>
    </ligand>
</feature>
<keyword evidence="10" id="KW-1185">Reference proteome</keyword>
<organism evidence="9 10">
    <name type="scientific">Metabacillus fastidiosus</name>
    <dbReference type="NCBI Taxonomy" id="1458"/>
    <lineage>
        <taxon>Bacteria</taxon>
        <taxon>Bacillati</taxon>
        <taxon>Bacillota</taxon>
        <taxon>Bacilli</taxon>
        <taxon>Bacillales</taxon>
        <taxon>Bacillaceae</taxon>
        <taxon>Metabacillus</taxon>
    </lineage>
</organism>
<evidence type="ECO:0000256" key="3">
    <source>
        <dbReference type="ARBA" id="ARBA00022723"/>
    </source>
</evidence>
<keyword evidence="4 6" id="KW-0378">Hydrolase</keyword>
<sequence>MQTYDKIIRNGSIVNVEGIKKGDIAIKDGKIVEIAERINGSAAEEIDATGLHVLPGLVDTHVHFNEPGRAEWEGLATGSASLAAGGVTTFFDMPLNSTPPTIDGEAFDAKAALAEEKSVVDYRLWGGMVPENLDKLEELHNKGVIGFKAFMSNSGIADFGYAEDVTLFKGMQVIKGLDSILAVHAESDIITGQLANYMKENGQVSARDYVNSRPILSEMEAVSRILAYAEATGCKLHVVHASSGEVVQIIADAKKRGIDVTVETCPHYLSLTVSDLEKLGPIAKCAPPLRDEEHVESLWQLLKDGEIDVIGSDHSPSPLDFKEGKGIFEAWGGISGAQTTLNVLLEEGYWKREVSLEKIVQVAAENPAKRFGLYPAKGTIAAGSDADLAIVNLEESFTLQAEDLRYRHKYSPYVGRTFRGKVQYTVSNGEVVFADNKVVTE</sequence>
<feature type="binding site" description="via carbamate group" evidence="6">
    <location>
        <position position="148"/>
    </location>
    <ligand>
        <name>Zn(2+)</name>
        <dbReference type="ChEBI" id="CHEBI:29105"/>
        <label>2</label>
    </ligand>
</feature>
<evidence type="ECO:0000313" key="10">
    <source>
        <dbReference type="Proteomes" id="UP001342826"/>
    </source>
</evidence>
<comment type="pathway">
    <text evidence="6">Nitrogen metabolism; (S)-allantoin degradation; allantoate from (S)-allantoin: step 1/1.</text>
</comment>
<dbReference type="EC" id="3.5.2.5" evidence="6"/>
<evidence type="ECO:0000256" key="4">
    <source>
        <dbReference type="ARBA" id="ARBA00022801"/>
    </source>
</evidence>
<reference evidence="9 10" key="1">
    <citation type="submission" date="2023-03" db="EMBL/GenBank/DDBJ databases">
        <title>Bacillus Genome Sequencing.</title>
        <authorList>
            <person name="Dunlap C."/>
        </authorList>
    </citation>
    <scope>NUCLEOTIDE SEQUENCE [LARGE SCALE GENOMIC DNA]</scope>
    <source>
        <strain evidence="9 10">NRS-1717</strain>
    </source>
</reference>
<dbReference type="Proteomes" id="UP001342826">
    <property type="component" value="Unassembled WGS sequence"/>
</dbReference>
<keyword evidence="5 6" id="KW-0862">Zinc</keyword>
<feature type="binding site" description="via carbamate group" evidence="6">
    <location>
        <position position="148"/>
    </location>
    <ligand>
        <name>Zn(2+)</name>
        <dbReference type="ChEBI" id="CHEBI:29105"/>
        <label>1</label>
    </ligand>
</feature>
<proteinExistence type="inferred from homology"/>
<dbReference type="InterPro" id="IPR006680">
    <property type="entry name" value="Amidohydro-rel"/>
</dbReference>
<evidence type="ECO:0000256" key="5">
    <source>
        <dbReference type="ARBA" id="ARBA00022833"/>
    </source>
</evidence>
<dbReference type="HAMAP" id="MF_01645">
    <property type="entry name" value="Hydantoinase"/>
    <property type="match status" value="1"/>
</dbReference>
<name>A0ABU6P2I8_9BACI</name>
<dbReference type="RefSeq" id="WP_328015595.1">
    <property type="nucleotide sequence ID" value="NZ_JARTFS010000013.1"/>
</dbReference>
<dbReference type="Pfam" id="PF01979">
    <property type="entry name" value="Amidohydro_1"/>
    <property type="match status" value="1"/>
</dbReference>
<feature type="binding site" evidence="6">
    <location>
        <position position="240"/>
    </location>
    <ligand>
        <name>Zn(2+)</name>
        <dbReference type="ChEBI" id="CHEBI:29105"/>
        <label>2</label>
    </ligand>
</feature>
<feature type="binding site" evidence="6">
    <location>
        <position position="184"/>
    </location>
    <ligand>
        <name>Zn(2+)</name>
        <dbReference type="ChEBI" id="CHEBI:29105"/>
        <label>2</label>
    </ligand>
</feature>
<feature type="modified residue" description="N6-carboxylysine" evidence="6">
    <location>
        <position position="148"/>
    </location>
</feature>
<dbReference type="InterPro" id="IPR017593">
    <property type="entry name" value="Allantoinase"/>
</dbReference>
<comment type="function">
    <text evidence="6">Catalyzes the conversion of allantoin (5-ureidohydantoin) to allantoic acid by hydrolytic cleavage of the five-member hydantoin ring.</text>
</comment>
<comment type="similarity">
    <text evidence="6">Belongs to the metallo-dependent hydrolases superfamily. Allantoinase family.</text>
</comment>